<evidence type="ECO:0000313" key="1">
    <source>
        <dbReference type="EMBL" id="MBC5782291.1"/>
    </source>
</evidence>
<gene>
    <name evidence="1" type="ORF">H8N03_05000</name>
</gene>
<accession>A0A923SA12</accession>
<dbReference type="Proteomes" id="UP000608513">
    <property type="component" value="Unassembled WGS sequence"/>
</dbReference>
<evidence type="ECO:0000313" key="2">
    <source>
        <dbReference type="Proteomes" id="UP000608513"/>
    </source>
</evidence>
<protein>
    <submittedName>
        <fullName evidence="1">DUF692 family protein</fullName>
    </submittedName>
</protein>
<sequence length="466" mass="50537">MKALGVGLVYWSALEPLFRAGDAGLSVLELEPESLWEQVREAEAWRYRCNAGLLDRVAQLPQHKLLHGVGHPVGGTVQDPVDPWDLLHHAVRALQPAWVSEHLSFNRVGREEGIRHAGFLFPPAQTAAAVRVAASNIIAYARRLGCPAAFETGVNYLRPRASDMGDGEFFAAVAQASGAGILLDVHNLWCNECNGRESVAEVVATLPLDRVWEIHFAGGMEHSGFRLDAHSGRVPPQVIDIAAALIPRLPRLGALVFEILPEHVPAIGLDGVMRELARLQELWALRSPTNVQVPSSPACTPSRSDFDEVARWEGSLFDAVTGNADPEDRGCALLRGLVDDARRGSLARALRYTTTCLLGALGDRGFGELFAAYCRTHAPEPFASVEAERFAGFLRTRIDGGLCVPYLDEVLAFEHGLLRATLLGASSEVRWSVDPTMLIESLEAGTLPRGLPQVRSVMRIAPGEAG</sequence>
<organism evidence="1 2">
    <name type="scientific">Ramlibacter cellulosilyticus</name>
    <dbReference type="NCBI Taxonomy" id="2764187"/>
    <lineage>
        <taxon>Bacteria</taxon>
        <taxon>Pseudomonadati</taxon>
        <taxon>Pseudomonadota</taxon>
        <taxon>Betaproteobacteria</taxon>
        <taxon>Burkholderiales</taxon>
        <taxon>Comamonadaceae</taxon>
        <taxon>Ramlibacter</taxon>
    </lineage>
</organism>
<dbReference type="EMBL" id="JACORT010000001">
    <property type="protein sequence ID" value="MBC5782291.1"/>
    <property type="molecule type" value="Genomic_DNA"/>
</dbReference>
<reference evidence="1" key="1">
    <citation type="submission" date="2020-08" db="EMBL/GenBank/DDBJ databases">
        <title>Ramlibacter sp. USB13 16S ribosomal RNA gene genome sequencing and assembly.</title>
        <authorList>
            <person name="Kang M."/>
        </authorList>
    </citation>
    <scope>NUCLEOTIDE SEQUENCE</scope>
    <source>
        <strain evidence="1">USB13</strain>
    </source>
</reference>
<dbReference type="InterPro" id="IPR007801">
    <property type="entry name" value="MbnB/TglH/ChrH"/>
</dbReference>
<dbReference type="RefSeq" id="WP_187074994.1">
    <property type="nucleotide sequence ID" value="NZ_JACORT010000001.1"/>
</dbReference>
<dbReference type="PANTHER" id="PTHR42194:SF1">
    <property type="entry name" value="UPF0276 PROTEIN HI_1600"/>
    <property type="match status" value="1"/>
</dbReference>
<keyword evidence="2" id="KW-1185">Reference proteome</keyword>
<dbReference type="Gene3D" id="3.20.20.150">
    <property type="entry name" value="Divalent-metal-dependent TIM barrel enzymes"/>
    <property type="match status" value="1"/>
</dbReference>
<comment type="caution">
    <text evidence="1">The sequence shown here is derived from an EMBL/GenBank/DDBJ whole genome shotgun (WGS) entry which is preliminary data.</text>
</comment>
<proteinExistence type="predicted"/>
<dbReference type="AlphaFoldDB" id="A0A923SA12"/>
<dbReference type="PANTHER" id="PTHR42194">
    <property type="entry name" value="UPF0276 PROTEIN HI_1600"/>
    <property type="match status" value="1"/>
</dbReference>
<name>A0A923SA12_9BURK</name>
<dbReference type="Pfam" id="PF05114">
    <property type="entry name" value="MbnB_TglH_ChrH"/>
    <property type="match status" value="1"/>
</dbReference>